<evidence type="ECO:0000256" key="1">
    <source>
        <dbReference type="ARBA" id="ARBA00022857"/>
    </source>
</evidence>
<reference evidence="4" key="1">
    <citation type="submission" date="2020-12" db="EMBL/GenBank/DDBJ databases">
        <title>The genome sequence of Inhella sp. 4Y17.</title>
        <authorList>
            <person name="Liu Y."/>
        </authorList>
    </citation>
    <scope>NUCLEOTIDE SEQUENCE</scope>
    <source>
        <strain evidence="4">4Y10</strain>
    </source>
</reference>
<feature type="domain" description="Enoyl reductase (ER)" evidence="3">
    <location>
        <begin position="10"/>
        <end position="326"/>
    </location>
</feature>
<dbReference type="InterPro" id="IPR036291">
    <property type="entry name" value="NAD(P)-bd_dom_sf"/>
</dbReference>
<keyword evidence="2" id="KW-0560">Oxidoreductase</keyword>
<organism evidence="4 5">
    <name type="scientific">Inhella gelatinilytica</name>
    <dbReference type="NCBI Taxonomy" id="2795030"/>
    <lineage>
        <taxon>Bacteria</taxon>
        <taxon>Pseudomonadati</taxon>
        <taxon>Pseudomonadota</taxon>
        <taxon>Betaproteobacteria</taxon>
        <taxon>Burkholderiales</taxon>
        <taxon>Sphaerotilaceae</taxon>
        <taxon>Inhella</taxon>
    </lineage>
</organism>
<gene>
    <name evidence="4" type="ORF">I7X43_13300</name>
</gene>
<evidence type="ECO:0000313" key="5">
    <source>
        <dbReference type="Proteomes" id="UP000620139"/>
    </source>
</evidence>
<comment type="caution">
    <text evidence="4">The sequence shown here is derived from an EMBL/GenBank/DDBJ whole genome shotgun (WGS) entry which is preliminary data.</text>
</comment>
<proteinExistence type="predicted"/>
<protein>
    <submittedName>
        <fullName evidence="4">NAD(P)H-quinone oxidoreductase</fullName>
    </submittedName>
</protein>
<dbReference type="CDD" id="cd05276">
    <property type="entry name" value="p53_inducible_oxidoreductase"/>
    <property type="match status" value="1"/>
</dbReference>
<evidence type="ECO:0000313" key="4">
    <source>
        <dbReference type="EMBL" id="MBH9553820.1"/>
    </source>
</evidence>
<evidence type="ECO:0000256" key="2">
    <source>
        <dbReference type="ARBA" id="ARBA00023002"/>
    </source>
</evidence>
<name>A0A931NF22_9BURK</name>
<dbReference type="InterPro" id="IPR014189">
    <property type="entry name" value="Quinone_OxRdtase_PIG3"/>
</dbReference>
<dbReference type="RefSeq" id="WP_198101439.1">
    <property type="nucleotide sequence ID" value="NZ_JAEDAL010000007.1"/>
</dbReference>
<dbReference type="NCBIfam" id="TIGR02824">
    <property type="entry name" value="quinone_pig3"/>
    <property type="match status" value="1"/>
</dbReference>
<dbReference type="PANTHER" id="PTHR48106:SF8">
    <property type="entry name" value="OS02G0805600 PROTEIN"/>
    <property type="match status" value="1"/>
</dbReference>
<dbReference type="Proteomes" id="UP000620139">
    <property type="component" value="Unassembled WGS sequence"/>
</dbReference>
<dbReference type="InterPro" id="IPR011032">
    <property type="entry name" value="GroES-like_sf"/>
</dbReference>
<dbReference type="Gene3D" id="3.40.50.720">
    <property type="entry name" value="NAD(P)-binding Rossmann-like Domain"/>
    <property type="match status" value="1"/>
</dbReference>
<dbReference type="PANTHER" id="PTHR48106">
    <property type="entry name" value="QUINONE OXIDOREDUCTASE PIG3-RELATED"/>
    <property type="match status" value="1"/>
</dbReference>
<dbReference type="EMBL" id="JAEDAL010000007">
    <property type="protein sequence ID" value="MBH9553820.1"/>
    <property type="molecule type" value="Genomic_DNA"/>
</dbReference>
<evidence type="ECO:0000259" key="3">
    <source>
        <dbReference type="SMART" id="SM00829"/>
    </source>
</evidence>
<keyword evidence="1" id="KW-0521">NADP</keyword>
<dbReference type="SUPFAM" id="SSF51735">
    <property type="entry name" value="NAD(P)-binding Rossmann-fold domains"/>
    <property type="match status" value="1"/>
</dbReference>
<dbReference type="InterPro" id="IPR020843">
    <property type="entry name" value="ER"/>
</dbReference>
<dbReference type="GO" id="GO:0016651">
    <property type="term" value="F:oxidoreductase activity, acting on NAD(P)H"/>
    <property type="evidence" value="ECO:0007669"/>
    <property type="project" value="TreeGrafter"/>
</dbReference>
<dbReference type="Pfam" id="PF00107">
    <property type="entry name" value="ADH_zinc_N"/>
    <property type="match status" value="1"/>
</dbReference>
<dbReference type="Pfam" id="PF08240">
    <property type="entry name" value="ADH_N"/>
    <property type="match status" value="1"/>
</dbReference>
<dbReference type="GO" id="GO:0070402">
    <property type="term" value="F:NADPH binding"/>
    <property type="evidence" value="ECO:0007669"/>
    <property type="project" value="TreeGrafter"/>
</dbReference>
<sequence>MKGIAIRQPGGPEVLEMIECPEPRTGEGECLIGVVASGLNRPDLLQRRGLYPPPPGCSSLPGLEVAGHVLSGDPAALRAQGLAVGDAVMALVGGGGYAERCVASVSHCLPLPAGWTLEEGAGLPETFFTVWSNLFDQGNLRAGETLLIHGGSSGIGTTAIQLAKAFGAHVLVTVGNKEKAAACCALGADAAILYREEDFVSEVLALTSGRGADLILDMVGGDYLGRDQRCLAEDGRIQVIAVQGGTKAEVDAGLLLRKRQRIAGSTLRPRANAFKAAIAEQLRHRVWPLLVTRQIKPVLAAVFPAADVVRAHEALEAGAHVGKLVLRWN</sequence>
<dbReference type="SUPFAM" id="SSF50129">
    <property type="entry name" value="GroES-like"/>
    <property type="match status" value="1"/>
</dbReference>
<dbReference type="Gene3D" id="3.90.180.10">
    <property type="entry name" value="Medium-chain alcohol dehydrogenases, catalytic domain"/>
    <property type="match status" value="1"/>
</dbReference>
<keyword evidence="5" id="KW-1185">Reference proteome</keyword>
<accession>A0A931NF22</accession>
<dbReference type="AlphaFoldDB" id="A0A931NF22"/>
<dbReference type="InterPro" id="IPR013154">
    <property type="entry name" value="ADH-like_N"/>
</dbReference>
<dbReference type="InterPro" id="IPR013149">
    <property type="entry name" value="ADH-like_C"/>
</dbReference>
<dbReference type="SMART" id="SM00829">
    <property type="entry name" value="PKS_ER"/>
    <property type="match status" value="1"/>
</dbReference>